<evidence type="ECO:0000256" key="1">
    <source>
        <dbReference type="ARBA" id="ARBA00006174"/>
    </source>
</evidence>
<dbReference type="SUPFAM" id="SSF103378">
    <property type="entry name" value="2-methylcitrate dehydratase PrpD"/>
    <property type="match status" value="1"/>
</dbReference>
<name>A0A240UEL5_9BURK</name>
<feature type="domain" description="MmgE/PrpD N-terminal" evidence="2">
    <location>
        <begin position="5"/>
        <end position="245"/>
    </location>
</feature>
<keyword evidence="5" id="KW-1185">Reference proteome</keyword>
<evidence type="ECO:0000313" key="4">
    <source>
        <dbReference type="EMBL" id="ART59535.1"/>
    </source>
</evidence>
<evidence type="ECO:0000259" key="2">
    <source>
        <dbReference type="Pfam" id="PF03972"/>
    </source>
</evidence>
<dbReference type="PANTHER" id="PTHR16943">
    <property type="entry name" value="2-METHYLCITRATE DEHYDRATASE-RELATED"/>
    <property type="match status" value="1"/>
</dbReference>
<dbReference type="InterPro" id="IPR042183">
    <property type="entry name" value="MmgE/PrpD_sf_1"/>
</dbReference>
<evidence type="ECO:0000313" key="5">
    <source>
        <dbReference type="Proteomes" id="UP000194440"/>
    </source>
</evidence>
<accession>A0A240UEL5</accession>
<dbReference type="EMBL" id="CP021366">
    <property type="protein sequence ID" value="ART59535.1"/>
    <property type="molecule type" value="Genomic_DNA"/>
</dbReference>
<proteinExistence type="inferred from homology"/>
<dbReference type="KEGG" id="acis:CBP35_06490"/>
<dbReference type="GO" id="GO:0016829">
    <property type="term" value="F:lyase activity"/>
    <property type="evidence" value="ECO:0007669"/>
    <property type="project" value="InterPro"/>
</dbReference>
<dbReference type="InterPro" id="IPR005656">
    <property type="entry name" value="MmgE_PrpD"/>
</dbReference>
<dbReference type="InterPro" id="IPR042188">
    <property type="entry name" value="MmgE/PrpD_sf_2"/>
</dbReference>
<dbReference type="PANTHER" id="PTHR16943:SF8">
    <property type="entry name" value="2-METHYLCITRATE DEHYDRATASE"/>
    <property type="match status" value="1"/>
</dbReference>
<sequence length="453" mass="47950">MSIEQELASFVTHTRAEDVPQQAQHVVRHILRTVIGTAIAGAHEDGVSAAQKVYGTPAQTQSARVLVHGTRVTAASAATINGLMARSLDFCDAMAPGLHIGSSLVPAALAAAEMAGGCSGREFLAALSVGAELASRMNLTEQGYAGLDPTGVAGVFGATAAASRVLGLDATQTRHALALAFNRCSGSFQSNIDGSLAVRMIQGWVAGNGITCAQLAQAGLTGPENFISGVYGYARLYAKAPDFEIAVGQGLGTDYQVLGTMFKKYPSCGMTQGATELALRLQKAQCIDAADVGHIEVRVPAYGFKLVGHDFTLGENPRVNAQFSLQYCVANALVRESSTLDHFRPERIGDPDVLTLARRVRVIHDPALDAREHTSVALQVTMTNGAAWRNALDIAPGFPGQALTDVEHTERFAACLSYAARSDATRRALHERIDSIDLCDDVRELVDLTLPDH</sequence>
<feature type="domain" description="MmgE/PrpD C-terminal" evidence="3">
    <location>
        <begin position="265"/>
        <end position="429"/>
    </location>
</feature>
<dbReference type="RefSeq" id="WP_086927651.1">
    <property type="nucleotide sequence ID" value="NZ_CP021362.1"/>
</dbReference>
<dbReference type="InterPro" id="IPR036148">
    <property type="entry name" value="MmgE/PrpD_sf"/>
</dbReference>
<evidence type="ECO:0000259" key="3">
    <source>
        <dbReference type="Pfam" id="PF19305"/>
    </source>
</evidence>
<dbReference type="Gene3D" id="1.10.4100.10">
    <property type="entry name" value="2-methylcitrate dehydratase PrpD"/>
    <property type="match status" value="1"/>
</dbReference>
<organism evidence="4 5">
    <name type="scientific">Acidovorax carolinensis</name>
    <dbReference type="NCBI Taxonomy" id="553814"/>
    <lineage>
        <taxon>Bacteria</taxon>
        <taxon>Pseudomonadati</taxon>
        <taxon>Pseudomonadota</taxon>
        <taxon>Betaproteobacteria</taxon>
        <taxon>Burkholderiales</taxon>
        <taxon>Comamonadaceae</taxon>
        <taxon>Acidovorax</taxon>
    </lineage>
</organism>
<dbReference type="InterPro" id="IPR045337">
    <property type="entry name" value="MmgE_PrpD_C"/>
</dbReference>
<dbReference type="AlphaFoldDB" id="A0A240UEL5"/>
<dbReference type="KEGG" id="acip:CBP36_12435"/>
<gene>
    <name evidence="4" type="ORF">CBP36_12435</name>
</gene>
<dbReference type="Pfam" id="PF19305">
    <property type="entry name" value="MmgE_PrpD_C"/>
    <property type="match status" value="1"/>
</dbReference>
<dbReference type="InterPro" id="IPR045336">
    <property type="entry name" value="MmgE_PrpD_N"/>
</dbReference>
<dbReference type="OrthoDB" id="9797528at2"/>
<comment type="similarity">
    <text evidence="1">Belongs to the PrpD family.</text>
</comment>
<reference evidence="4" key="1">
    <citation type="submission" date="2017-05" db="EMBL/GenBank/DDBJ databases">
        <title>Polyphasic characterization of four soil-derived phenanthrene-degrading Acidovorax strains and proposal of Acidovorax phenanthrenivorans sp. nov.</title>
        <authorList>
            <person name="Singleton D."/>
            <person name="Lee J."/>
            <person name="Dickey A.N."/>
            <person name="Stroud A."/>
            <person name="Scholl E.H."/>
            <person name="Wright F.A."/>
            <person name="Aitken M.D."/>
        </authorList>
    </citation>
    <scope>NUCLEOTIDE SEQUENCE</scope>
    <source>
        <strain evidence="4">P4</strain>
    </source>
</reference>
<protein>
    <submittedName>
        <fullName evidence="4">MmgE/PrpD family protein</fullName>
    </submittedName>
</protein>
<dbReference type="Proteomes" id="UP000194440">
    <property type="component" value="Chromosome"/>
</dbReference>
<dbReference type="Gene3D" id="3.30.1330.120">
    <property type="entry name" value="2-methylcitrate dehydratase PrpD"/>
    <property type="match status" value="1"/>
</dbReference>
<dbReference type="Pfam" id="PF03972">
    <property type="entry name" value="MmgE_PrpD_N"/>
    <property type="match status" value="1"/>
</dbReference>